<protein>
    <submittedName>
        <fullName evidence="2">Proteasome subunit beta</fullName>
    </submittedName>
</protein>
<name>A0AC35TLV5_9BILA</name>
<accession>A0AC35TLV5</accession>
<dbReference type="Proteomes" id="UP000095286">
    <property type="component" value="Unplaced"/>
</dbReference>
<organism evidence="1 2">
    <name type="scientific">Rhabditophanes sp. KR3021</name>
    <dbReference type="NCBI Taxonomy" id="114890"/>
    <lineage>
        <taxon>Eukaryota</taxon>
        <taxon>Metazoa</taxon>
        <taxon>Ecdysozoa</taxon>
        <taxon>Nematoda</taxon>
        <taxon>Chromadorea</taxon>
        <taxon>Rhabditida</taxon>
        <taxon>Tylenchina</taxon>
        <taxon>Panagrolaimomorpha</taxon>
        <taxon>Strongyloidoidea</taxon>
        <taxon>Alloionematidae</taxon>
        <taxon>Rhabditophanes</taxon>
    </lineage>
</organism>
<evidence type="ECO:0000313" key="2">
    <source>
        <dbReference type="WBParaSite" id="RSKR_0000199200.1"/>
    </source>
</evidence>
<dbReference type="WBParaSite" id="RSKR_0000199200.1">
    <property type="protein sequence ID" value="RSKR_0000199200.1"/>
    <property type="gene ID" value="RSKR_0000199200"/>
</dbReference>
<sequence>MAGMHFLAGIRTDDYVILASDKSCFAYGAVILTEEQKKEFQLGEKLYMSLIGEDGDVSAFGDFAQKNLHLYQLRNGYEISPRSAHHWLRDSIASALRSSDAYQVEMLVGGFDDHEKKAFLGSIDYLGNAVPDQNYLFRGFVGRFCYAIMDNMYRKDMSQEDGLAAMKRCLQEGKKRFVANIPRYSVMIITKDGAKRLEDIVV</sequence>
<evidence type="ECO:0000313" key="1">
    <source>
        <dbReference type="Proteomes" id="UP000095286"/>
    </source>
</evidence>
<proteinExistence type="predicted"/>
<reference evidence="2" key="1">
    <citation type="submission" date="2016-11" db="UniProtKB">
        <authorList>
            <consortium name="WormBaseParasite"/>
        </authorList>
    </citation>
    <scope>IDENTIFICATION</scope>
    <source>
        <strain evidence="2">KR3021</strain>
    </source>
</reference>